<feature type="domain" description="RNA polymerase sigma factor 70 region 4 type 2" evidence="6">
    <location>
        <begin position="123"/>
        <end position="172"/>
    </location>
</feature>
<dbReference type="GO" id="GO:0003677">
    <property type="term" value="F:DNA binding"/>
    <property type="evidence" value="ECO:0007669"/>
    <property type="project" value="InterPro"/>
</dbReference>
<evidence type="ECO:0000259" key="6">
    <source>
        <dbReference type="Pfam" id="PF08281"/>
    </source>
</evidence>
<dbReference type="SUPFAM" id="SSF88946">
    <property type="entry name" value="Sigma2 domain of RNA polymerase sigma factors"/>
    <property type="match status" value="1"/>
</dbReference>
<organism evidence="8 9">
    <name type="scientific">Micromonospora maris</name>
    <dbReference type="NCBI Taxonomy" id="1003110"/>
    <lineage>
        <taxon>Bacteria</taxon>
        <taxon>Bacillati</taxon>
        <taxon>Actinomycetota</taxon>
        <taxon>Actinomycetes</taxon>
        <taxon>Micromonosporales</taxon>
        <taxon>Micromonosporaceae</taxon>
        <taxon>Micromonospora</taxon>
    </lineage>
</organism>
<evidence type="ECO:0000256" key="1">
    <source>
        <dbReference type="ARBA" id="ARBA00010641"/>
    </source>
</evidence>
<evidence type="ECO:0000256" key="4">
    <source>
        <dbReference type="ARBA" id="ARBA00023163"/>
    </source>
</evidence>
<dbReference type="EMBL" id="LMWI01000001">
    <property type="protein sequence ID" value="KUJ49466.1"/>
    <property type="molecule type" value="Genomic_DNA"/>
</dbReference>
<dbReference type="SUPFAM" id="SSF88659">
    <property type="entry name" value="Sigma3 and sigma4 domains of RNA polymerase sigma factors"/>
    <property type="match status" value="1"/>
</dbReference>
<keyword evidence="3" id="KW-0731">Sigma factor</keyword>
<comment type="similarity">
    <text evidence="1">Belongs to the sigma-70 factor family. ECF subfamily.</text>
</comment>
<dbReference type="InterPro" id="IPR007627">
    <property type="entry name" value="RNA_pol_sigma70_r2"/>
</dbReference>
<evidence type="ECO:0000259" key="5">
    <source>
        <dbReference type="Pfam" id="PF04542"/>
    </source>
</evidence>
<dbReference type="Pfam" id="PF04542">
    <property type="entry name" value="Sigma70_r2"/>
    <property type="match status" value="1"/>
</dbReference>
<keyword evidence="2" id="KW-0805">Transcription regulation</keyword>
<evidence type="ECO:0000259" key="7">
    <source>
        <dbReference type="Pfam" id="PF20239"/>
    </source>
</evidence>
<dbReference type="Proteomes" id="UP000053246">
    <property type="component" value="Unassembled WGS sequence"/>
</dbReference>
<feature type="domain" description="RNA polymerase sigma-70 region 2" evidence="5">
    <location>
        <begin position="22"/>
        <end position="82"/>
    </location>
</feature>
<sequence>MDDARRATHRAVEAVWRIESARLIARLARLVSDVGLAEELAQDALVVALERWPQTGVPENPGPWLLATAKHRAIDRLRRQERYARKLALFTRDVQIRQEYAEADRDAELDDHIGDDLLRLVFTAAHPVLSGEAKVALTLRLLGGLTTPEIARAFLVPESTAAQRIVRAKRALAAANVQFELPTRAELPERLAAVLEVIYLIFNEGYAATSGPDWARPELCHEALRLGRLLAGLLPAEPEVHGLLALMELQASRLRARVDAAGQPVPLLDQDRRSWDRLLIRRGLDGLARAEALGIGSYTLQAAIAACHARATRAEQTDWPRIVALYEVLAHLQPTPVVLLNRAAAVGLAGDPKRGLSLVDELAQERSLRDYPQLPAVRGELLARLGHTGPARDEFLRAAELTRNDGERGLFRRRADGLAG</sequence>
<evidence type="ECO:0000256" key="2">
    <source>
        <dbReference type="ARBA" id="ARBA00023015"/>
    </source>
</evidence>
<accession>A0A9X0I9Q1</accession>
<dbReference type="InterPro" id="IPR013325">
    <property type="entry name" value="RNA_pol_sigma_r2"/>
</dbReference>
<reference evidence="8 9" key="1">
    <citation type="submission" date="2015-10" db="EMBL/GenBank/DDBJ databases">
        <authorList>
            <person name="Ju K.-S."/>
            <person name="Doroghazi J.R."/>
            <person name="Metcalf W.W."/>
        </authorList>
    </citation>
    <scope>NUCLEOTIDE SEQUENCE [LARGE SCALE GENOMIC DNA]</scope>
    <source>
        <strain evidence="8 9">NRRL B-24793</strain>
    </source>
</reference>
<dbReference type="InterPro" id="IPR013249">
    <property type="entry name" value="RNA_pol_sigma70_r4_t2"/>
</dbReference>
<dbReference type="Gene3D" id="1.10.1740.10">
    <property type="match status" value="1"/>
</dbReference>
<keyword evidence="9" id="KW-1185">Reference proteome</keyword>
<protein>
    <submittedName>
        <fullName evidence="8">RNA polymerase subunit sigma-24</fullName>
    </submittedName>
</protein>
<dbReference type="Pfam" id="PF08281">
    <property type="entry name" value="Sigma70_r4_2"/>
    <property type="match status" value="1"/>
</dbReference>
<comment type="caution">
    <text evidence="8">The sequence shown here is derived from an EMBL/GenBank/DDBJ whole genome shotgun (WGS) entry which is preliminary data.</text>
</comment>
<dbReference type="InterPro" id="IPR013324">
    <property type="entry name" value="RNA_pol_sigma_r3/r4-like"/>
</dbReference>
<gene>
    <name evidence="8" type="ORF">ADL17_02325</name>
</gene>
<keyword evidence="4" id="KW-0804">Transcription</keyword>
<dbReference type="InterPro" id="IPR036388">
    <property type="entry name" value="WH-like_DNA-bd_sf"/>
</dbReference>
<evidence type="ECO:0000256" key="3">
    <source>
        <dbReference type="ARBA" id="ARBA00023082"/>
    </source>
</evidence>
<feature type="domain" description="DUF6596" evidence="7">
    <location>
        <begin position="190"/>
        <end position="290"/>
    </location>
</feature>
<evidence type="ECO:0000313" key="9">
    <source>
        <dbReference type="Proteomes" id="UP000053246"/>
    </source>
</evidence>
<name>A0A9X0I9Q1_9ACTN</name>
<dbReference type="PANTHER" id="PTHR47756:SF1">
    <property type="entry name" value="BLL0085 PROTEIN"/>
    <property type="match status" value="1"/>
</dbReference>
<dbReference type="GO" id="GO:0006352">
    <property type="term" value="P:DNA-templated transcription initiation"/>
    <property type="evidence" value="ECO:0007669"/>
    <property type="project" value="InterPro"/>
</dbReference>
<dbReference type="Pfam" id="PF20239">
    <property type="entry name" value="DUF6596"/>
    <property type="match status" value="1"/>
</dbReference>
<evidence type="ECO:0000313" key="8">
    <source>
        <dbReference type="EMBL" id="KUJ49466.1"/>
    </source>
</evidence>
<dbReference type="GO" id="GO:0016987">
    <property type="term" value="F:sigma factor activity"/>
    <property type="evidence" value="ECO:0007669"/>
    <property type="project" value="UniProtKB-KW"/>
</dbReference>
<dbReference type="InterPro" id="IPR046531">
    <property type="entry name" value="DUF6596"/>
</dbReference>
<dbReference type="PANTHER" id="PTHR47756">
    <property type="entry name" value="BLL6612 PROTEIN-RELATED"/>
    <property type="match status" value="1"/>
</dbReference>
<proteinExistence type="inferred from homology"/>
<dbReference type="Gene3D" id="1.10.10.10">
    <property type="entry name" value="Winged helix-like DNA-binding domain superfamily/Winged helix DNA-binding domain"/>
    <property type="match status" value="1"/>
</dbReference>
<dbReference type="AlphaFoldDB" id="A0A9X0I9Q1"/>